<accession>A0ABX5ML10</accession>
<evidence type="ECO:0000313" key="13">
    <source>
        <dbReference type="Proteomes" id="UP000247515"/>
    </source>
</evidence>
<keyword evidence="7" id="KW-0560">Oxidoreductase</keyword>
<dbReference type="EMBL" id="QJJV01000019">
    <property type="protein sequence ID" value="PXX11469.1"/>
    <property type="molecule type" value="Genomic_DNA"/>
</dbReference>
<evidence type="ECO:0000256" key="9">
    <source>
        <dbReference type="ARBA" id="ARBA00023014"/>
    </source>
</evidence>
<comment type="cofactor">
    <cofactor evidence="1">
        <name>FMN</name>
        <dbReference type="ChEBI" id="CHEBI:58210"/>
    </cofactor>
</comment>
<evidence type="ECO:0000313" key="12">
    <source>
        <dbReference type="EMBL" id="PXX11469.1"/>
    </source>
</evidence>
<dbReference type="InterPro" id="IPR001155">
    <property type="entry name" value="OxRdtase_FMN_N"/>
</dbReference>
<dbReference type="PANTHER" id="PTHR42917:SF2">
    <property type="entry name" value="2,4-DIENOYL-COA REDUCTASE [(2E)-ENOYL-COA-PRODUCING]"/>
    <property type="match status" value="1"/>
</dbReference>
<evidence type="ECO:0000256" key="6">
    <source>
        <dbReference type="ARBA" id="ARBA00022723"/>
    </source>
</evidence>
<dbReference type="InterPro" id="IPR051793">
    <property type="entry name" value="NADH:flavin_oxidoreductase"/>
</dbReference>
<dbReference type="InterPro" id="IPR023753">
    <property type="entry name" value="FAD/NAD-binding_dom"/>
</dbReference>
<dbReference type="SUPFAM" id="SSF51395">
    <property type="entry name" value="FMN-linked oxidoreductases"/>
    <property type="match status" value="1"/>
</dbReference>
<dbReference type="Gene3D" id="3.20.20.70">
    <property type="entry name" value="Aldolase class I"/>
    <property type="match status" value="1"/>
</dbReference>
<dbReference type="Gene3D" id="3.50.50.60">
    <property type="entry name" value="FAD/NAD(P)-binding domain"/>
    <property type="match status" value="1"/>
</dbReference>
<reference evidence="12 13" key="1">
    <citation type="submission" date="2018-05" db="EMBL/GenBank/DDBJ databases">
        <title>Genomic Encyclopedia of Type Strains, Phase IV (KMG-V): Genome sequencing to study the core and pangenomes of soil and plant-associated prokaryotes.</title>
        <authorList>
            <person name="Whitman W."/>
        </authorList>
    </citation>
    <scope>NUCLEOTIDE SEQUENCE [LARGE SCALE GENOMIC DNA]</scope>
    <source>
        <strain evidence="12 13">SIr-6563</strain>
    </source>
</reference>
<name>A0ABX5ML10_9BURK</name>
<dbReference type="Gene3D" id="3.40.50.720">
    <property type="entry name" value="NAD(P)-binding Rossmann-like Domain"/>
    <property type="match status" value="1"/>
</dbReference>
<dbReference type="CDD" id="cd02930">
    <property type="entry name" value="DCR_FMN"/>
    <property type="match status" value="1"/>
</dbReference>
<evidence type="ECO:0000256" key="8">
    <source>
        <dbReference type="ARBA" id="ARBA00023004"/>
    </source>
</evidence>
<dbReference type="Proteomes" id="UP000247515">
    <property type="component" value="Unassembled WGS sequence"/>
</dbReference>
<evidence type="ECO:0000256" key="4">
    <source>
        <dbReference type="ARBA" id="ARBA00022630"/>
    </source>
</evidence>
<dbReference type="PANTHER" id="PTHR42917">
    <property type="entry name" value="2,4-DIENOYL-COA REDUCTASE"/>
    <property type="match status" value="1"/>
</dbReference>
<protein>
    <submittedName>
        <fullName evidence="12">2,4-dienoyl-CoA reductase</fullName>
    </submittedName>
</protein>
<feature type="domain" description="NADH:flavin oxidoreductase/NADH oxidase N-terminal" evidence="10">
    <location>
        <begin position="7"/>
        <end position="331"/>
    </location>
</feature>
<evidence type="ECO:0000256" key="7">
    <source>
        <dbReference type="ARBA" id="ARBA00023002"/>
    </source>
</evidence>
<dbReference type="InterPro" id="IPR036188">
    <property type="entry name" value="FAD/NAD-bd_sf"/>
</dbReference>
<sequence>MSIFDRLLTPLAVGQTVLPNRMVMGAMHTRLETLDRPHARLAAFYAARAAGEIGLILSGGFSPNAEGVMEAGGPLFDRAEQLDEHRAVTRAVHAAGGKIVLQILHAGRYAKVPECVAPSAIKARINAWTPRALSLDDIGRTIADFAHTAALAVEAGYDGVEIMGSEGYLINEFAAAATNHRDDAYGGSFDARIRFALDVVRAVRERLGAAPMLIYRISSIDLVDGGLSGAEVATFAQRVEAAGADLINTGVGWHESAVPTIAASVPRAAWREAIRNVKRAVSIPVMASNRINMPEVAEELIASGVADCVSMARPLLADPEFAKKTRLGLADEINTCIGCNQACLDRIFTERTATCLVNPRAGREIEFPEGRARVAKRVAVVGGGPAGMAFAVNAAERGHAVTLYEAAPRLGGQLNMAKVVPGKAEFNETLRYFTARLAKLGVDVRLGEAVSAAALADAGYDEIVLATGVTPRVPDIAGVDHPKVVSYVDVLTGKVDVGARVAIIGAGGMGFDVAEYLLGDARESLDPEAFFRAWGVDVANANAGSGGLTKEMGATNPAKPRRTVHLLQRKAEPPGKGLGKSTGWILKARLRRAHLMTISGATYDAIDDQGLHYRVDGVAQTLAVDHVVLCAGQNANRVLFDELAARGIHAKLIGGADVAAELDALRAIDQATRLAVEL</sequence>
<dbReference type="InterPro" id="IPR013785">
    <property type="entry name" value="Aldolase_TIM"/>
</dbReference>
<dbReference type="SUPFAM" id="SSF51971">
    <property type="entry name" value="Nucleotide-binding domain"/>
    <property type="match status" value="1"/>
</dbReference>
<keyword evidence="13" id="KW-1185">Reference proteome</keyword>
<dbReference type="RefSeq" id="WP_110328649.1">
    <property type="nucleotide sequence ID" value="NZ_JAGIXD010000002.1"/>
</dbReference>
<comment type="similarity">
    <text evidence="3">In the N-terminal section; belongs to the NADH:flavin oxidoreductase/NADH oxidase family.</text>
</comment>
<dbReference type="PRINTS" id="PR00368">
    <property type="entry name" value="FADPNR"/>
</dbReference>
<keyword evidence="4" id="KW-0285">Flavoprotein</keyword>
<gene>
    <name evidence="12" type="ORF">C7400_11936</name>
</gene>
<evidence type="ECO:0000256" key="5">
    <source>
        <dbReference type="ARBA" id="ARBA00022643"/>
    </source>
</evidence>
<feature type="domain" description="FAD/NAD(P)-binding" evidence="11">
    <location>
        <begin position="377"/>
        <end position="642"/>
    </location>
</feature>
<keyword evidence="6" id="KW-0479">Metal-binding</keyword>
<dbReference type="Pfam" id="PF00724">
    <property type="entry name" value="Oxidored_FMN"/>
    <property type="match status" value="1"/>
</dbReference>
<evidence type="ECO:0000259" key="10">
    <source>
        <dbReference type="Pfam" id="PF00724"/>
    </source>
</evidence>
<evidence type="ECO:0000259" key="11">
    <source>
        <dbReference type="Pfam" id="PF07992"/>
    </source>
</evidence>
<dbReference type="Pfam" id="PF07992">
    <property type="entry name" value="Pyr_redox_2"/>
    <property type="match status" value="1"/>
</dbReference>
<dbReference type="SUPFAM" id="SSF51905">
    <property type="entry name" value="FAD/NAD(P)-binding domain"/>
    <property type="match status" value="1"/>
</dbReference>
<comment type="cofactor">
    <cofactor evidence="2">
        <name>[4Fe-4S] cluster</name>
        <dbReference type="ChEBI" id="CHEBI:49883"/>
    </cofactor>
</comment>
<proteinExistence type="inferred from homology"/>
<organism evidence="12 13">
    <name type="scientific">Paraburkholderia tropica</name>
    <dbReference type="NCBI Taxonomy" id="92647"/>
    <lineage>
        <taxon>Bacteria</taxon>
        <taxon>Pseudomonadati</taxon>
        <taxon>Pseudomonadota</taxon>
        <taxon>Betaproteobacteria</taxon>
        <taxon>Burkholderiales</taxon>
        <taxon>Burkholderiaceae</taxon>
        <taxon>Paraburkholderia</taxon>
    </lineage>
</organism>
<keyword evidence="8" id="KW-0408">Iron</keyword>
<evidence type="ECO:0000256" key="3">
    <source>
        <dbReference type="ARBA" id="ARBA00011048"/>
    </source>
</evidence>
<comment type="caution">
    <text evidence="12">The sequence shown here is derived from an EMBL/GenBank/DDBJ whole genome shotgun (WGS) entry which is preliminary data.</text>
</comment>
<keyword evidence="9" id="KW-0411">Iron-sulfur</keyword>
<evidence type="ECO:0000256" key="2">
    <source>
        <dbReference type="ARBA" id="ARBA00001966"/>
    </source>
</evidence>
<keyword evidence="5" id="KW-0288">FMN</keyword>
<evidence type="ECO:0000256" key="1">
    <source>
        <dbReference type="ARBA" id="ARBA00001917"/>
    </source>
</evidence>